<evidence type="ECO:0000256" key="1">
    <source>
        <dbReference type="SAM" id="Phobius"/>
    </source>
</evidence>
<evidence type="ECO:0000313" key="2">
    <source>
        <dbReference type="EMBL" id="QJP88541.1"/>
    </source>
</evidence>
<proteinExistence type="predicted"/>
<keyword evidence="1" id="KW-0472">Membrane</keyword>
<protein>
    <recommendedName>
        <fullName evidence="3">Phage protein</fullName>
    </recommendedName>
</protein>
<keyword evidence="1" id="KW-0812">Transmembrane</keyword>
<reference evidence="2" key="1">
    <citation type="submission" date="2020-04" db="EMBL/GenBank/DDBJ databases">
        <title>Phage recombination drives evolution of spore-forming Bacilli.</title>
        <authorList>
            <person name="Dragos A."/>
            <person name="Kovacs A.T."/>
        </authorList>
    </citation>
    <scope>NUCLEOTIDE SEQUENCE</scope>
    <source>
        <strain evidence="2">168</strain>
    </source>
</reference>
<dbReference type="AlphaFoldDB" id="A0A6M4JJ91"/>
<keyword evidence="1" id="KW-1133">Transmembrane helix</keyword>
<feature type="transmembrane region" description="Helical" evidence="1">
    <location>
        <begin position="12"/>
        <end position="29"/>
    </location>
</feature>
<sequence length="50" mass="6383">MNFLLDLFTNWTFDKVLDSMFAFAIWFVFKSRSKQNKYPDYFEKRRRYRD</sequence>
<dbReference type="EMBL" id="CP052842">
    <property type="protein sequence ID" value="QJP88541.1"/>
    <property type="molecule type" value="Genomic_DNA"/>
</dbReference>
<name>A0A6M4JJ91_BACSU</name>
<gene>
    <name evidence="2" type="ORF">HIR78_11085</name>
</gene>
<organism evidence="2">
    <name type="scientific">Bacillus subtilis (strain 168)</name>
    <dbReference type="NCBI Taxonomy" id="224308"/>
    <lineage>
        <taxon>Bacteria</taxon>
        <taxon>Bacillati</taxon>
        <taxon>Bacillota</taxon>
        <taxon>Bacilli</taxon>
        <taxon>Bacillales</taxon>
        <taxon>Bacillaceae</taxon>
        <taxon>Bacillus</taxon>
    </lineage>
</organism>
<evidence type="ECO:0008006" key="3">
    <source>
        <dbReference type="Google" id="ProtNLM"/>
    </source>
</evidence>
<accession>A0A6M4JJ91</accession>